<dbReference type="Gene3D" id="3.40.640.10">
    <property type="entry name" value="Type I PLP-dependent aspartate aminotransferase-like (Major domain)"/>
    <property type="match status" value="1"/>
</dbReference>
<dbReference type="SUPFAM" id="SSF53383">
    <property type="entry name" value="PLP-dependent transferases"/>
    <property type="match status" value="1"/>
</dbReference>
<evidence type="ECO:0000256" key="1">
    <source>
        <dbReference type="ARBA" id="ARBA00023002"/>
    </source>
</evidence>
<dbReference type="InterPro" id="IPR023010">
    <property type="entry name" value="GcvPA"/>
</dbReference>
<dbReference type="AlphaFoldDB" id="A0A388TF33"/>
<dbReference type="InterPro" id="IPR049315">
    <property type="entry name" value="GDC-P_N"/>
</dbReference>
<dbReference type="Proteomes" id="UP000275925">
    <property type="component" value="Unassembled WGS sequence"/>
</dbReference>
<organism evidence="3 4">
    <name type="scientific">Candidatus Termititenax persephonae</name>
    <dbReference type="NCBI Taxonomy" id="2218525"/>
    <lineage>
        <taxon>Bacteria</taxon>
        <taxon>Bacillati</taxon>
        <taxon>Candidatus Margulisiibacteriota</taxon>
        <taxon>Candidatus Termititenacia</taxon>
        <taxon>Candidatus Termititenacales</taxon>
        <taxon>Candidatus Termititenacaceae</taxon>
        <taxon>Candidatus Termititenax</taxon>
    </lineage>
</organism>
<comment type="caution">
    <text evidence="3">The sequence shown here is derived from an EMBL/GenBank/DDBJ whole genome shotgun (WGS) entry which is preliminary data.</text>
</comment>
<name>A0A388TF33_9BACT</name>
<keyword evidence="1" id="KW-0560">Oxidoreductase</keyword>
<dbReference type="PANTHER" id="PTHR42806">
    <property type="entry name" value="GLYCINE CLEAVAGE SYSTEM P-PROTEIN"/>
    <property type="match status" value="1"/>
</dbReference>
<proteinExistence type="predicted"/>
<dbReference type="InterPro" id="IPR015424">
    <property type="entry name" value="PyrdxlP-dep_Trfase"/>
</dbReference>
<dbReference type="EMBL" id="BGZO01000001">
    <property type="protein sequence ID" value="GBR75329.1"/>
    <property type="molecule type" value="Genomic_DNA"/>
</dbReference>
<dbReference type="InterPro" id="IPR015421">
    <property type="entry name" value="PyrdxlP-dep_Trfase_major"/>
</dbReference>
<gene>
    <name evidence="3" type="primary">gcvPA</name>
    <name evidence="3" type="ORF">NO2_0015</name>
</gene>
<feature type="domain" description="Glycine cleavage system P-protein N-terminal" evidence="2">
    <location>
        <begin position="2"/>
        <end position="402"/>
    </location>
</feature>
<protein>
    <submittedName>
        <fullName evidence="3">Glycine dehydrogenase subunit 1</fullName>
    </submittedName>
</protein>
<dbReference type="NCBIfam" id="NF001696">
    <property type="entry name" value="PRK00451.1"/>
    <property type="match status" value="1"/>
</dbReference>
<dbReference type="GO" id="GO:0004375">
    <property type="term" value="F:glycine dehydrogenase (decarboxylating) activity"/>
    <property type="evidence" value="ECO:0007669"/>
    <property type="project" value="InterPro"/>
</dbReference>
<dbReference type="Pfam" id="PF02347">
    <property type="entry name" value="GDC-P"/>
    <property type="match status" value="1"/>
</dbReference>
<sequence>MAYLPHTESDIQEMLRVIGVQSIADLLGDVPASLRAEGLEEFGSVSEMELMAELDSSPGGQKDAPDTFCGAGRYDHFIPAVVPLLAGRSEFYTAYTPYQPEISQGTLTAIYEFQSMLCELTGLAIANASLYDGATALAEAVNMAVSTTGRREYVVVNLLSPNYRAVLATSLAPRQITEQKEITAQTAAVIFNLPDFHGLLSDWQPALNQAKASGALLIVCADPLLLSVLEPPRADIIVGEAQPLGNPQNFGGPALGYLAARQDFLRQMPGRIVGRTVDSKGRRSFVLTMQTREQHIRREKATSNICSNQALCALRAVIHMSYLGRSGLQTVAKLCKAHTDYAKQKLGGLPGFAVEQGEHFRDFVLHCPLSVKKLNIGLALTDKCLLLSVTEKNTRQQIDLLAEKLRGLGEAA</sequence>
<dbReference type="PANTHER" id="PTHR42806:SF1">
    <property type="entry name" value="GLYCINE DEHYDROGENASE (DECARBOXYLATING)"/>
    <property type="match status" value="1"/>
</dbReference>
<dbReference type="InterPro" id="IPR015422">
    <property type="entry name" value="PyrdxlP-dep_Trfase_small"/>
</dbReference>
<evidence type="ECO:0000313" key="3">
    <source>
        <dbReference type="EMBL" id="GBR75329.1"/>
    </source>
</evidence>
<evidence type="ECO:0000313" key="4">
    <source>
        <dbReference type="Proteomes" id="UP000275925"/>
    </source>
</evidence>
<dbReference type="GO" id="GO:0009116">
    <property type="term" value="P:nucleoside metabolic process"/>
    <property type="evidence" value="ECO:0007669"/>
    <property type="project" value="InterPro"/>
</dbReference>
<accession>A0A388TF33</accession>
<keyword evidence="4" id="KW-1185">Reference proteome</keyword>
<reference evidence="3 4" key="1">
    <citation type="journal article" date="2019" name="ISME J.">
        <title>Genome analyses of uncultured TG2/ZB3 bacteria in 'Margulisbacteria' specifically attached to ectosymbiotic spirochetes of protists in the termite gut.</title>
        <authorList>
            <person name="Utami Y.D."/>
            <person name="Kuwahara H."/>
            <person name="Igai K."/>
            <person name="Murakami T."/>
            <person name="Sugaya K."/>
            <person name="Morikawa T."/>
            <person name="Nagura Y."/>
            <person name="Yuki M."/>
            <person name="Deevong P."/>
            <person name="Inoue T."/>
            <person name="Kihara K."/>
            <person name="Lo N."/>
            <person name="Yamada A."/>
            <person name="Ohkuma M."/>
            <person name="Hongoh Y."/>
        </authorList>
    </citation>
    <scope>NUCLEOTIDE SEQUENCE [LARGE SCALE GENOMIC DNA]</scope>
    <source>
        <strain evidence="3">NkOx7-02</strain>
    </source>
</reference>
<dbReference type="Gene3D" id="3.90.1150.10">
    <property type="entry name" value="Aspartate Aminotransferase, domain 1"/>
    <property type="match status" value="1"/>
</dbReference>
<evidence type="ECO:0000259" key="2">
    <source>
        <dbReference type="Pfam" id="PF02347"/>
    </source>
</evidence>